<reference evidence="1" key="1">
    <citation type="journal article" date="2020" name="Nature">
        <title>Giant virus diversity and host interactions through global metagenomics.</title>
        <authorList>
            <person name="Schulz F."/>
            <person name="Roux S."/>
            <person name="Paez-Espino D."/>
            <person name="Jungbluth S."/>
            <person name="Walsh D.A."/>
            <person name="Denef V.J."/>
            <person name="McMahon K.D."/>
            <person name="Konstantinidis K.T."/>
            <person name="Eloe-Fadrosh E.A."/>
            <person name="Kyrpides N.C."/>
            <person name="Woyke T."/>
        </authorList>
    </citation>
    <scope>NUCLEOTIDE SEQUENCE</scope>
    <source>
        <strain evidence="1">GVMAG-M-3300009161-30</strain>
    </source>
</reference>
<sequence length="47" mass="5741">MTKIKTKTPNIKDRLPILKDEIEKQIYRIENNVNSKLLQIIYYIFIF</sequence>
<evidence type="ECO:0000313" key="1">
    <source>
        <dbReference type="EMBL" id="QHT32737.1"/>
    </source>
</evidence>
<dbReference type="EMBL" id="MN738947">
    <property type="protein sequence ID" value="QHT32737.1"/>
    <property type="molecule type" value="Genomic_DNA"/>
</dbReference>
<proteinExistence type="predicted"/>
<organism evidence="1">
    <name type="scientific">viral metagenome</name>
    <dbReference type="NCBI Taxonomy" id="1070528"/>
    <lineage>
        <taxon>unclassified sequences</taxon>
        <taxon>metagenomes</taxon>
        <taxon>organismal metagenomes</taxon>
    </lineage>
</organism>
<name>A0A6C0EUJ5_9ZZZZ</name>
<accession>A0A6C0EUJ5</accession>
<protein>
    <submittedName>
        <fullName evidence="1">Uncharacterized protein</fullName>
    </submittedName>
</protein>
<dbReference type="AlphaFoldDB" id="A0A6C0EUJ5"/>